<feature type="region of interest" description="Disordered" evidence="1">
    <location>
        <begin position="50"/>
        <end position="242"/>
    </location>
</feature>
<protein>
    <submittedName>
        <fullName evidence="2">Uncharacterized protein</fullName>
    </submittedName>
</protein>
<accession>A0A833Z6Y8</accession>
<gene>
    <name evidence="2" type="ORF">HJG60_008347</name>
</gene>
<sequence length="242" mass="27302">MEREQKISNSIINILAEVRGHILSIQREQDAMKRGTEELKHKFLEIKIQKQKQNNPTEMLETEVKESLRKWNEETDTQAEHPLEARLGVSDCRSPEEPENRGTGGSRLRGPTEGLPRERTYVGVQLQPASGGDGQGPALPRRSEKQRDTRAAFTQLRSPDARGFQETRPHAGRPRTSDLPTTSAQERRRLPASAPRTLPAAHESGRRRRARRAPAPPRLPRCPLAKAARAKTRFSPDTKKKP</sequence>
<organism evidence="2 3">
    <name type="scientific">Phyllostomus discolor</name>
    <name type="common">pale spear-nosed bat</name>
    <dbReference type="NCBI Taxonomy" id="89673"/>
    <lineage>
        <taxon>Eukaryota</taxon>
        <taxon>Metazoa</taxon>
        <taxon>Chordata</taxon>
        <taxon>Craniata</taxon>
        <taxon>Vertebrata</taxon>
        <taxon>Euteleostomi</taxon>
        <taxon>Mammalia</taxon>
        <taxon>Eutheria</taxon>
        <taxon>Laurasiatheria</taxon>
        <taxon>Chiroptera</taxon>
        <taxon>Yangochiroptera</taxon>
        <taxon>Phyllostomidae</taxon>
        <taxon>Phyllostominae</taxon>
        <taxon>Phyllostomus</taxon>
    </lineage>
</organism>
<reference evidence="2 3" key="1">
    <citation type="journal article" date="2020" name="Nature">
        <title>Six reference-quality genomes reveal evolution of bat adaptations.</title>
        <authorList>
            <person name="Jebb D."/>
            <person name="Huang Z."/>
            <person name="Pippel M."/>
            <person name="Hughes G.M."/>
            <person name="Lavrichenko K."/>
            <person name="Devanna P."/>
            <person name="Winkler S."/>
            <person name="Jermiin L.S."/>
            <person name="Skirmuntt E.C."/>
            <person name="Katzourakis A."/>
            <person name="Burkitt-Gray L."/>
            <person name="Ray D.A."/>
            <person name="Sullivan K.A.M."/>
            <person name="Roscito J.G."/>
            <person name="Kirilenko B.M."/>
            <person name="Davalos L.M."/>
            <person name="Corthals A.P."/>
            <person name="Power M.L."/>
            <person name="Jones G."/>
            <person name="Ransome R.D."/>
            <person name="Dechmann D.K.N."/>
            <person name="Locatelli A.G."/>
            <person name="Puechmaille S.J."/>
            <person name="Fedrigo O."/>
            <person name="Jarvis E.D."/>
            <person name="Hiller M."/>
            <person name="Vernes S.C."/>
            <person name="Myers E.W."/>
            <person name="Teeling E.C."/>
        </authorList>
    </citation>
    <scope>NUCLEOTIDE SEQUENCE [LARGE SCALE GENOMIC DNA]</scope>
    <source>
        <strain evidence="2">Bat1K_MPI-CBG_1</strain>
    </source>
</reference>
<evidence type="ECO:0000313" key="3">
    <source>
        <dbReference type="Proteomes" id="UP000664940"/>
    </source>
</evidence>
<dbReference type="AlphaFoldDB" id="A0A833Z6Y8"/>
<feature type="compositionally biased region" description="Basic and acidic residues" evidence="1">
    <location>
        <begin position="62"/>
        <end position="84"/>
    </location>
</feature>
<name>A0A833Z6Y8_9CHIR</name>
<dbReference type="EMBL" id="JABVXQ010000010">
    <property type="protein sequence ID" value="KAF6088524.1"/>
    <property type="molecule type" value="Genomic_DNA"/>
</dbReference>
<dbReference type="Proteomes" id="UP000664940">
    <property type="component" value="Unassembled WGS sequence"/>
</dbReference>
<proteinExistence type="predicted"/>
<evidence type="ECO:0000256" key="1">
    <source>
        <dbReference type="SAM" id="MobiDB-lite"/>
    </source>
</evidence>
<feature type="compositionally biased region" description="Basic and acidic residues" evidence="1">
    <location>
        <begin position="159"/>
        <end position="169"/>
    </location>
</feature>
<feature type="compositionally biased region" description="Basic and acidic residues" evidence="1">
    <location>
        <begin position="141"/>
        <end position="150"/>
    </location>
</feature>
<evidence type="ECO:0000313" key="2">
    <source>
        <dbReference type="EMBL" id="KAF6088524.1"/>
    </source>
</evidence>
<comment type="caution">
    <text evidence="2">The sequence shown here is derived from an EMBL/GenBank/DDBJ whole genome shotgun (WGS) entry which is preliminary data.</text>
</comment>